<protein>
    <submittedName>
        <fullName evidence="1">Uncharacterized protein</fullName>
    </submittedName>
</protein>
<dbReference type="OrthoDB" id="2128708at2759"/>
<reference evidence="1" key="1">
    <citation type="submission" date="2021-02" db="EMBL/GenBank/DDBJ databases">
        <title>First Annotated Genome of the Yellow-green Alga Tribonema minus.</title>
        <authorList>
            <person name="Mahan K.M."/>
        </authorList>
    </citation>
    <scope>NUCLEOTIDE SEQUENCE</scope>
    <source>
        <strain evidence="1">UTEX B ZZ1240</strain>
    </source>
</reference>
<evidence type="ECO:0000313" key="1">
    <source>
        <dbReference type="EMBL" id="KAG5190402.1"/>
    </source>
</evidence>
<gene>
    <name evidence="1" type="ORF">JKP88DRAFT_138480</name>
</gene>
<organism evidence="1 2">
    <name type="scientific">Tribonema minus</name>
    <dbReference type="NCBI Taxonomy" id="303371"/>
    <lineage>
        <taxon>Eukaryota</taxon>
        <taxon>Sar</taxon>
        <taxon>Stramenopiles</taxon>
        <taxon>Ochrophyta</taxon>
        <taxon>PX clade</taxon>
        <taxon>Xanthophyceae</taxon>
        <taxon>Tribonematales</taxon>
        <taxon>Tribonemataceae</taxon>
        <taxon>Tribonema</taxon>
    </lineage>
</organism>
<dbReference type="AlphaFoldDB" id="A0A835ZE02"/>
<dbReference type="Gene3D" id="2.120.10.30">
    <property type="entry name" value="TolB, C-terminal domain"/>
    <property type="match status" value="1"/>
</dbReference>
<feature type="non-terminal residue" evidence="1">
    <location>
        <position position="274"/>
    </location>
</feature>
<dbReference type="InterPro" id="IPR011042">
    <property type="entry name" value="6-blade_b-propeller_TolB-like"/>
</dbReference>
<evidence type="ECO:0000313" key="2">
    <source>
        <dbReference type="Proteomes" id="UP000664859"/>
    </source>
</evidence>
<comment type="caution">
    <text evidence="1">The sequence shown here is derived from an EMBL/GenBank/DDBJ whole genome shotgun (WGS) entry which is preliminary data.</text>
</comment>
<dbReference type="Proteomes" id="UP000664859">
    <property type="component" value="Unassembled WGS sequence"/>
</dbReference>
<keyword evidence="2" id="KW-1185">Reference proteome</keyword>
<feature type="non-terminal residue" evidence="1">
    <location>
        <position position="1"/>
    </location>
</feature>
<accession>A0A835ZE02</accession>
<dbReference type="EMBL" id="JAFCMP010000035">
    <property type="protein sequence ID" value="KAG5190402.1"/>
    <property type="molecule type" value="Genomic_DNA"/>
</dbReference>
<sequence length="274" mass="30324">PLQPNDDPELKLEQLWTFEYNDKPTMLRFVPGSDAVITVGKTGVLRWYNSIDADKDKFTVMLDMSADVHSNADHGVQSLEFHPDWDLGVHTAFVLYTGEPKSVKTLPNEAAIKSMRPDGWGDDNGGYKWWDQCPCLDCEGTGQNENGLLCEHPYYIDRINIDVKKGKATKDITLLQAACGASSSHGPGHLLRVGDDILFGVGDGSQFTIIDTGLPEDGCFDPDKGKGQGSLRAIRDDFNNGKIRRLPYNLMDSPEELEGDQVPVIAKGVRQPFR</sequence>
<proteinExistence type="predicted"/>
<name>A0A835ZE02_9STRA</name>